<dbReference type="Proteomes" id="UP000469430">
    <property type="component" value="Unassembled WGS sequence"/>
</dbReference>
<dbReference type="OrthoDB" id="9767539at2"/>
<reference evidence="1 2" key="1">
    <citation type="submission" date="2019-12" db="EMBL/GenBank/DDBJ databases">
        <title>Genomic-based taxomic classification of the family Erythrobacteraceae.</title>
        <authorList>
            <person name="Xu L."/>
        </authorList>
    </citation>
    <scope>NUCLEOTIDE SEQUENCE [LARGE SCALE GENOMIC DNA]</scope>
    <source>
        <strain evidence="1 2">S36</strain>
    </source>
</reference>
<comment type="caution">
    <text evidence="1">The sequence shown here is derived from an EMBL/GenBank/DDBJ whole genome shotgun (WGS) entry which is preliminary data.</text>
</comment>
<dbReference type="EMBL" id="WTYJ01000002">
    <property type="protein sequence ID" value="MXO99468.1"/>
    <property type="molecule type" value="Genomic_DNA"/>
</dbReference>
<dbReference type="Gene3D" id="2.40.160.10">
    <property type="entry name" value="Porin"/>
    <property type="match status" value="1"/>
</dbReference>
<evidence type="ECO:0000313" key="1">
    <source>
        <dbReference type="EMBL" id="MXO99468.1"/>
    </source>
</evidence>
<dbReference type="InterPro" id="IPR023614">
    <property type="entry name" value="Porin_dom_sf"/>
</dbReference>
<name>A0A6I4TXU8_9SPHN</name>
<evidence type="ECO:0000313" key="2">
    <source>
        <dbReference type="Proteomes" id="UP000469430"/>
    </source>
</evidence>
<keyword evidence="2" id="KW-1185">Reference proteome</keyword>
<proteinExistence type="predicted"/>
<evidence type="ECO:0008006" key="3">
    <source>
        <dbReference type="Google" id="ProtNLM"/>
    </source>
</evidence>
<organism evidence="1 2">
    <name type="scientific">Croceibacterium xixiisoli</name>
    <dbReference type="NCBI Taxonomy" id="1476466"/>
    <lineage>
        <taxon>Bacteria</taxon>
        <taxon>Pseudomonadati</taxon>
        <taxon>Pseudomonadota</taxon>
        <taxon>Alphaproteobacteria</taxon>
        <taxon>Sphingomonadales</taxon>
        <taxon>Erythrobacteraceae</taxon>
        <taxon>Croceibacterium</taxon>
    </lineage>
</organism>
<sequence length="395" mass="43211">MIAMAGWASHGQAQDIDVQPVAEARLRYEHVDEASFAEASDAVTARVRLGAQASAGKLTATVIGQGNLALVDHYFDGLHGTQTRPQIGDPENLALYVAQLRYADEGLAITAGRQKLLLEDERFVGNAFFRNNAQSFDAVRAELAPAKGLTIDLTYAWNARTIWGSHGHGARQQGVGGDNVFAILGYATPIGKISAFAYIVDQNEAQVQGYRLSNQSYGVRLAGARELATGTKLSYQLSHARQSDHHNNPNDYAASYWLADAAIDWRGWKLNAGYEVLGASDGTAFTSFQTPLGSIFKFQGWADKFATTPPDGVRDLYVSGGYGWSKLGPLTGISLQAAWHRLRSDRLSRHYGDEINLLASGKWAKTTLSLRYAHYDAARFSSDTDKLWLQADWAY</sequence>
<protein>
    <recommendedName>
        <fullName evidence="3">Alginate export domain-containing protein</fullName>
    </recommendedName>
</protein>
<gene>
    <name evidence="1" type="ORF">GRI97_10755</name>
</gene>
<accession>A0A6I4TXU8</accession>
<dbReference type="AlphaFoldDB" id="A0A6I4TXU8"/>